<evidence type="ECO:0000256" key="3">
    <source>
        <dbReference type="ARBA" id="ARBA00022771"/>
    </source>
</evidence>
<evidence type="ECO:0000259" key="7">
    <source>
        <dbReference type="Pfam" id="PF05699"/>
    </source>
</evidence>
<dbReference type="InterPro" id="IPR052035">
    <property type="entry name" value="ZnF_BED_domain_contain"/>
</dbReference>
<keyword evidence="9" id="KW-1185">Reference proteome</keyword>
<reference evidence="8 9" key="1">
    <citation type="submission" date="2016-03" db="EMBL/GenBank/DDBJ databases">
        <title>EvidentialGene: Evidence-directed Construction of Genes on Genomes.</title>
        <authorList>
            <person name="Gilbert D.G."/>
            <person name="Choi J.-H."/>
            <person name="Mockaitis K."/>
            <person name="Colbourne J."/>
            <person name="Pfrender M."/>
        </authorList>
    </citation>
    <scope>NUCLEOTIDE SEQUENCE [LARGE SCALE GENOMIC DNA]</scope>
    <source>
        <strain evidence="8 9">Xinb3</strain>
        <tissue evidence="8">Complete organism</tissue>
    </source>
</reference>
<feature type="non-terminal residue" evidence="8">
    <location>
        <position position="1"/>
    </location>
</feature>
<evidence type="ECO:0000313" key="9">
    <source>
        <dbReference type="Proteomes" id="UP000076858"/>
    </source>
</evidence>
<dbReference type="Proteomes" id="UP000076858">
    <property type="component" value="Unassembled WGS sequence"/>
</dbReference>
<dbReference type="InterPro" id="IPR008906">
    <property type="entry name" value="HATC_C_dom"/>
</dbReference>
<protein>
    <recommendedName>
        <fullName evidence="7">HAT C-terminal dimerisation domain-containing protein</fullName>
    </recommendedName>
</protein>
<gene>
    <name evidence="8" type="ORF">APZ42_034496</name>
</gene>
<feature type="compositionally biased region" description="Acidic residues" evidence="6">
    <location>
        <begin position="442"/>
        <end position="452"/>
    </location>
</feature>
<name>A0A164K346_9CRUS</name>
<dbReference type="InterPro" id="IPR012337">
    <property type="entry name" value="RNaseH-like_sf"/>
</dbReference>
<keyword evidence="5" id="KW-0539">Nucleus</keyword>
<dbReference type="GO" id="GO:0046983">
    <property type="term" value="F:protein dimerization activity"/>
    <property type="evidence" value="ECO:0007669"/>
    <property type="project" value="InterPro"/>
</dbReference>
<feature type="compositionally biased region" description="Basic and acidic residues" evidence="6">
    <location>
        <begin position="426"/>
        <end position="441"/>
    </location>
</feature>
<dbReference type="PANTHER" id="PTHR46481:SF10">
    <property type="entry name" value="ZINC FINGER BED DOMAIN-CONTAINING PROTEIN 39"/>
    <property type="match status" value="1"/>
</dbReference>
<evidence type="ECO:0000256" key="4">
    <source>
        <dbReference type="ARBA" id="ARBA00022833"/>
    </source>
</evidence>
<evidence type="ECO:0000256" key="2">
    <source>
        <dbReference type="ARBA" id="ARBA00022723"/>
    </source>
</evidence>
<feature type="region of interest" description="Disordered" evidence="6">
    <location>
        <begin position="426"/>
        <end position="463"/>
    </location>
</feature>
<dbReference type="EMBL" id="LRGB01003378">
    <property type="protein sequence ID" value="KZS02904.1"/>
    <property type="molecule type" value="Genomic_DNA"/>
</dbReference>
<evidence type="ECO:0000313" key="8">
    <source>
        <dbReference type="EMBL" id="KZS02904.1"/>
    </source>
</evidence>
<evidence type="ECO:0000256" key="5">
    <source>
        <dbReference type="ARBA" id="ARBA00023242"/>
    </source>
</evidence>
<feature type="non-terminal residue" evidence="8">
    <location>
        <position position="463"/>
    </location>
</feature>
<keyword evidence="4" id="KW-0862">Zinc</keyword>
<proteinExistence type="predicted"/>
<dbReference type="PANTHER" id="PTHR46481">
    <property type="entry name" value="ZINC FINGER BED DOMAIN-CONTAINING PROTEIN 4"/>
    <property type="match status" value="1"/>
</dbReference>
<dbReference type="OrthoDB" id="6362838at2759"/>
<accession>A0A164K346</accession>
<dbReference type="GO" id="GO:0008270">
    <property type="term" value="F:zinc ion binding"/>
    <property type="evidence" value="ECO:0007669"/>
    <property type="project" value="UniProtKB-KW"/>
</dbReference>
<comment type="subcellular location">
    <subcellularLocation>
        <location evidence="1">Nucleus</location>
    </subcellularLocation>
</comment>
<evidence type="ECO:0000256" key="1">
    <source>
        <dbReference type="ARBA" id="ARBA00004123"/>
    </source>
</evidence>
<keyword evidence="3" id="KW-0863">Zinc-finger</keyword>
<dbReference type="AlphaFoldDB" id="A0A164K346"/>
<keyword evidence="2" id="KW-0479">Metal-binding</keyword>
<feature type="domain" description="HAT C-terminal dimerisation" evidence="7">
    <location>
        <begin position="225"/>
        <end position="286"/>
    </location>
</feature>
<dbReference type="GO" id="GO:0005634">
    <property type="term" value="C:nucleus"/>
    <property type="evidence" value="ECO:0007669"/>
    <property type="project" value="UniProtKB-SubCell"/>
</dbReference>
<evidence type="ECO:0000256" key="6">
    <source>
        <dbReference type="SAM" id="MobiDB-lite"/>
    </source>
</evidence>
<dbReference type="SUPFAM" id="SSF53098">
    <property type="entry name" value="Ribonuclease H-like"/>
    <property type="match status" value="1"/>
</dbReference>
<comment type="caution">
    <text evidence="8">The sequence shown here is derived from an EMBL/GenBank/DDBJ whole genome shotgun (WGS) entry which is preliminary data.</text>
</comment>
<organism evidence="8 9">
    <name type="scientific">Daphnia magna</name>
    <dbReference type="NCBI Taxonomy" id="35525"/>
    <lineage>
        <taxon>Eukaryota</taxon>
        <taxon>Metazoa</taxon>
        <taxon>Ecdysozoa</taxon>
        <taxon>Arthropoda</taxon>
        <taxon>Crustacea</taxon>
        <taxon>Branchiopoda</taxon>
        <taxon>Diplostraca</taxon>
        <taxon>Cladocera</taxon>
        <taxon>Anomopoda</taxon>
        <taxon>Daphniidae</taxon>
        <taxon>Daphnia</taxon>
    </lineage>
</organism>
<sequence length="463" mass="53893">FLRLPEEEIVFAEGSCFTNDLLPILDCKTRWSSAFYFVKRAVKLRRAINEIAKDADLRRNEIENEDWYILSEVLEFLEGFATITKYIKGSGFPILSLVVPMYNRLLMILEDFSQSRHTLIKQPLIVTAAATGLEKLSLLRQGIPYCYGGHFPGSQAKDAIFHRQRLGLWGRIPRCLSTSGRISHHKQSYASVSYIESLAERLETDEIGEYEGERTEPTDCDPRAVYWANRSCRWPHLGHMAKEILSIPATSASSERAFSVGKDVFGIARMSIKAESVEALICLRSWCRLFKDFLSSPSANAPSDQTFFSSCLDMSRNFSRSGLGPRGDLRNSRYLFDEQVPYEDDRRRDQLFRDREFRERAWRERQIRHDPSVFRSRSPRRRPDYSVAYDPPPFFDVNEAYGHQYDTQFDPYEYDRLYYDDRHDDRYDEHYGDRYDDRYDVPDDMAETDADYDGDRPGPAAGR</sequence>
<dbReference type="Pfam" id="PF05699">
    <property type="entry name" value="Dimer_Tnp_hAT"/>
    <property type="match status" value="1"/>
</dbReference>